<evidence type="ECO:0000313" key="1">
    <source>
        <dbReference type="EMBL" id="TFK46383.1"/>
    </source>
</evidence>
<reference evidence="1 2" key="1">
    <citation type="journal article" date="2019" name="Nat. Ecol. Evol.">
        <title>Megaphylogeny resolves global patterns of mushroom evolution.</title>
        <authorList>
            <person name="Varga T."/>
            <person name="Krizsan K."/>
            <person name="Foldi C."/>
            <person name="Dima B."/>
            <person name="Sanchez-Garcia M."/>
            <person name="Sanchez-Ramirez S."/>
            <person name="Szollosi G.J."/>
            <person name="Szarkandi J.G."/>
            <person name="Papp V."/>
            <person name="Albert L."/>
            <person name="Andreopoulos W."/>
            <person name="Angelini C."/>
            <person name="Antonin V."/>
            <person name="Barry K.W."/>
            <person name="Bougher N.L."/>
            <person name="Buchanan P."/>
            <person name="Buyck B."/>
            <person name="Bense V."/>
            <person name="Catcheside P."/>
            <person name="Chovatia M."/>
            <person name="Cooper J."/>
            <person name="Damon W."/>
            <person name="Desjardin D."/>
            <person name="Finy P."/>
            <person name="Geml J."/>
            <person name="Haridas S."/>
            <person name="Hughes K."/>
            <person name="Justo A."/>
            <person name="Karasinski D."/>
            <person name="Kautmanova I."/>
            <person name="Kiss B."/>
            <person name="Kocsube S."/>
            <person name="Kotiranta H."/>
            <person name="LaButti K.M."/>
            <person name="Lechner B.E."/>
            <person name="Liimatainen K."/>
            <person name="Lipzen A."/>
            <person name="Lukacs Z."/>
            <person name="Mihaltcheva S."/>
            <person name="Morgado L.N."/>
            <person name="Niskanen T."/>
            <person name="Noordeloos M.E."/>
            <person name="Ohm R.A."/>
            <person name="Ortiz-Santana B."/>
            <person name="Ovrebo C."/>
            <person name="Racz N."/>
            <person name="Riley R."/>
            <person name="Savchenko A."/>
            <person name="Shiryaev A."/>
            <person name="Soop K."/>
            <person name="Spirin V."/>
            <person name="Szebenyi C."/>
            <person name="Tomsovsky M."/>
            <person name="Tulloss R.E."/>
            <person name="Uehling J."/>
            <person name="Grigoriev I.V."/>
            <person name="Vagvolgyi C."/>
            <person name="Papp T."/>
            <person name="Martin F.M."/>
            <person name="Miettinen O."/>
            <person name="Hibbett D.S."/>
            <person name="Nagy L.G."/>
        </authorList>
    </citation>
    <scope>NUCLEOTIDE SEQUENCE [LARGE SCALE GENOMIC DNA]</scope>
    <source>
        <strain evidence="1 2">OMC1185</strain>
    </source>
</reference>
<dbReference type="EMBL" id="ML213530">
    <property type="protein sequence ID" value="TFK46383.1"/>
    <property type="molecule type" value="Genomic_DNA"/>
</dbReference>
<dbReference type="Proteomes" id="UP000305948">
    <property type="component" value="Unassembled WGS sequence"/>
</dbReference>
<dbReference type="OrthoDB" id="2585179at2759"/>
<dbReference type="AlphaFoldDB" id="A0A5C3MNS1"/>
<proteinExistence type="predicted"/>
<protein>
    <submittedName>
        <fullName evidence="1">Uncharacterized protein</fullName>
    </submittedName>
</protein>
<sequence>MPEPQNLNHGTTTYLTVTLASSISPSSLPSYLNVNAEAAVALDNLGNVGELKDVHLVGVPKEQWDTWGSEIVQRLQAGPGVTDVQVVAAPSTRRKRDEF</sequence>
<keyword evidence="2" id="KW-1185">Reference proteome</keyword>
<evidence type="ECO:0000313" key="2">
    <source>
        <dbReference type="Proteomes" id="UP000305948"/>
    </source>
</evidence>
<accession>A0A5C3MNS1</accession>
<name>A0A5C3MNS1_9AGAM</name>
<organism evidence="1 2">
    <name type="scientific">Heliocybe sulcata</name>
    <dbReference type="NCBI Taxonomy" id="5364"/>
    <lineage>
        <taxon>Eukaryota</taxon>
        <taxon>Fungi</taxon>
        <taxon>Dikarya</taxon>
        <taxon>Basidiomycota</taxon>
        <taxon>Agaricomycotina</taxon>
        <taxon>Agaricomycetes</taxon>
        <taxon>Gloeophyllales</taxon>
        <taxon>Gloeophyllaceae</taxon>
        <taxon>Heliocybe</taxon>
    </lineage>
</organism>
<gene>
    <name evidence="1" type="ORF">OE88DRAFT_1739486</name>
</gene>